<dbReference type="Proteomes" id="UP000692954">
    <property type="component" value="Unassembled WGS sequence"/>
</dbReference>
<reference evidence="2" key="1">
    <citation type="submission" date="2021-01" db="EMBL/GenBank/DDBJ databases">
        <authorList>
            <consortium name="Genoscope - CEA"/>
            <person name="William W."/>
        </authorList>
    </citation>
    <scope>NUCLEOTIDE SEQUENCE</scope>
</reference>
<dbReference type="AlphaFoldDB" id="A0A8S1K5D6"/>
<accession>A0A8S1K5D6</accession>
<dbReference type="EMBL" id="CAJJDN010000005">
    <property type="protein sequence ID" value="CAD8050650.1"/>
    <property type="molecule type" value="Genomic_DNA"/>
</dbReference>
<name>A0A8S1K5D6_9CILI</name>
<evidence type="ECO:0000313" key="2">
    <source>
        <dbReference type="EMBL" id="CAD8050650.1"/>
    </source>
</evidence>
<comment type="caution">
    <text evidence="2">The sequence shown here is derived from an EMBL/GenBank/DDBJ whole genome shotgun (WGS) entry which is preliminary data.</text>
</comment>
<evidence type="ECO:0000259" key="1">
    <source>
        <dbReference type="Pfam" id="PF00789"/>
    </source>
</evidence>
<gene>
    <name evidence="2" type="ORF">PSON_ATCC_30995.1.T0050124</name>
</gene>
<proteinExistence type="predicted"/>
<dbReference type="Pfam" id="PF00789">
    <property type="entry name" value="UBX"/>
    <property type="match status" value="1"/>
</dbReference>
<sequence length="91" mass="11044">MPEEPEQYSGIQILFRFTNATRTRRFNFNDEIQILFDFVESQEDDCFHDPYAQFDLIKNFPRLSLKNKTEWMISEVFIDSEKEQLIVDEQQ</sequence>
<protein>
    <recommendedName>
        <fullName evidence="1">UBX domain-containing protein</fullName>
    </recommendedName>
</protein>
<feature type="domain" description="UBX" evidence="1">
    <location>
        <begin position="9"/>
        <end position="76"/>
    </location>
</feature>
<evidence type="ECO:0000313" key="3">
    <source>
        <dbReference type="Proteomes" id="UP000692954"/>
    </source>
</evidence>
<dbReference type="OrthoDB" id="306351at2759"/>
<organism evidence="2 3">
    <name type="scientific">Paramecium sonneborni</name>
    <dbReference type="NCBI Taxonomy" id="65129"/>
    <lineage>
        <taxon>Eukaryota</taxon>
        <taxon>Sar</taxon>
        <taxon>Alveolata</taxon>
        <taxon>Ciliophora</taxon>
        <taxon>Intramacronucleata</taxon>
        <taxon>Oligohymenophorea</taxon>
        <taxon>Peniculida</taxon>
        <taxon>Parameciidae</taxon>
        <taxon>Paramecium</taxon>
    </lineage>
</organism>
<dbReference type="InterPro" id="IPR001012">
    <property type="entry name" value="UBX_dom"/>
</dbReference>
<keyword evidence="3" id="KW-1185">Reference proteome</keyword>